<sequence>MGILSIPYPELLRSNTIPLDSQIPVILSAILAAEEDIRTTTENEVLAPGVKPRQDSPREFVRIHRSILSSLRRLPTEILSEIFMHCSDEEDGFKPRKYAAVCSRWRDVALSTPRLWCNVCLQDEKTAPRSLFSLLSLQLQRSGQGPLSVTFSDRHSNNNMILELLLAVSHRWRSLDLTITSSQQRCICRSPSHFPILKRLSIRVMSSFNLGNLSRPLPLLEELTLEARYDIRFKLPWTNFTKCTLVQCVPSQVLEVIRASSAIAELSLFECWTPAEPEATETPRTTNIRYLNISRCTAAFTRDFLGCAAFPNLQRLLLDDFVDTGHSVQLTSLLTGSSGTLTHLSLCNVGVPEHTLIALLRFTDAVDHVEISWPWDVHTYALIEALTVLPGKRPVLLPRLRILSVTGGLSCRDDDLLEMLQSRRPVLERVELFYAGRTFFFDRSLDGLREAGLEITVLLDGPVDPLPVKADDQATFPIWESDGLSD</sequence>
<dbReference type="EMBL" id="JARJCN010000048">
    <property type="protein sequence ID" value="KAJ7081815.1"/>
    <property type="molecule type" value="Genomic_DNA"/>
</dbReference>
<evidence type="ECO:0000313" key="2">
    <source>
        <dbReference type="EMBL" id="KAJ7081815.1"/>
    </source>
</evidence>
<keyword evidence="3" id="KW-1185">Reference proteome</keyword>
<dbReference type="InterPro" id="IPR032675">
    <property type="entry name" value="LRR_dom_sf"/>
</dbReference>
<dbReference type="InterPro" id="IPR036047">
    <property type="entry name" value="F-box-like_dom_sf"/>
</dbReference>
<comment type="caution">
    <text evidence="2">The sequence shown here is derived from an EMBL/GenBank/DDBJ whole genome shotgun (WGS) entry which is preliminary data.</text>
</comment>
<proteinExistence type="predicted"/>
<name>A0AAD6U1Q7_9AGAR</name>
<organism evidence="2 3">
    <name type="scientific">Mycena belliarum</name>
    <dbReference type="NCBI Taxonomy" id="1033014"/>
    <lineage>
        <taxon>Eukaryota</taxon>
        <taxon>Fungi</taxon>
        <taxon>Dikarya</taxon>
        <taxon>Basidiomycota</taxon>
        <taxon>Agaricomycotina</taxon>
        <taxon>Agaricomycetes</taxon>
        <taxon>Agaricomycetidae</taxon>
        <taxon>Agaricales</taxon>
        <taxon>Marasmiineae</taxon>
        <taxon>Mycenaceae</taxon>
        <taxon>Mycena</taxon>
    </lineage>
</organism>
<accession>A0AAD6U1Q7</accession>
<gene>
    <name evidence="2" type="ORF">B0H15DRAFT_446523</name>
</gene>
<protein>
    <recommendedName>
        <fullName evidence="1">F-box domain-containing protein</fullName>
    </recommendedName>
</protein>
<feature type="domain" description="F-box" evidence="1">
    <location>
        <begin position="68"/>
        <end position="119"/>
    </location>
</feature>
<dbReference type="AlphaFoldDB" id="A0AAD6U1Q7"/>
<dbReference type="Gene3D" id="3.80.10.10">
    <property type="entry name" value="Ribonuclease Inhibitor"/>
    <property type="match status" value="1"/>
</dbReference>
<dbReference type="Pfam" id="PF12937">
    <property type="entry name" value="F-box-like"/>
    <property type="match status" value="1"/>
</dbReference>
<dbReference type="PROSITE" id="PS50181">
    <property type="entry name" value="FBOX"/>
    <property type="match status" value="1"/>
</dbReference>
<reference evidence="2" key="1">
    <citation type="submission" date="2023-03" db="EMBL/GenBank/DDBJ databases">
        <title>Massive genome expansion in bonnet fungi (Mycena s.s.) driven by repeated elements and novel gene families across ecological guilds.</title>
        <authorList>
            <consortium name="Lawrence Berkeley National Laboratory"/>
            <person name="Harder C.B."/>
            <person name="Miyauchi S."/>
            <person name="Viragh M."/>
            <person name="Kuo A."/>
            <person name="Thoen E."/>
            <person name="Andreopoulos B."/>
            <person name="Lu D."/>
            <person name="Skrede I."/>
            <person name="Drula E."/>
            <person name="Henrissat B."/>
            <person name="Morin E."/>
            <person name="Kohler A."/>
            <person name="Barry K."/>
            <person name="LaButti K."/>
            <person name="Morin E."/>
            <person name="Salamov A."/>
            <person name="Lipzen A."/>
            <person name="Mereny Z."/>
            <person name="Hegedus B."/>
            <person name="Baldrian P."/>
            <person name="Stursova M."/>
            <person name="Weitz H."/>
            <person name="Taylor A."/>
            <person name="Grigoriev I.V."/>
            <person name="Nagy L.G."/>
            <person name="Martin F."/>
            <person name="Kauserud H."/>
        </authorList>
    </citation>
    <scope>NUCLEOTIDE SEQUENCE</scope>
    <source>
        <strain evidence="2">CBHHK173m</strain>
    </source>
</reference>
<evidence type="ECO:0000259" key="1">
    <source>
        <dbReference type="PROSITE" id="PS50181"/>
    </source>
</evidence>
<dbReference type="InterPro" id="IPR001810">
    <property type="entry name" value="F-box_dom"/>
</dbReference>
<dbReference type="Proteomes" id="UP001222325">
    <property type="component" value="Unassembled WGS sequence"/>
</dbReference>
<dbReference type="SUPFAM" id="SSF81383">
    <property type="entry name" value="F-box domain"/>
    <property type="match status" value="1"/>
</dbReference>
<evidence type="ECO:0000313" key="3">
    <source>
        <dbReference type="Proteomes" id="UP001222325"/>
    </source>
</evidence>